<protein>
    <recommendedName>
        <fullName evidence="3">Acetyltransferase</fullName>
    </recommendedName>
</protein>
<proteinExistence type="predicted"/>
<dbReference type="EMBL" id="JAUSZS010000008">
    <property type="protein sequence ID" value="MDQ0937239.1"/>
    <property type="molecule type" value="Genomic_DNA"/>
</dbReference>
<accession>A0ABU0RZ20</accession>
<reference evidence="1 2" key="1">
    <citation type="submission" date="2023-07" db="EMBL/GenBank/DDBJ databases">
        <title>Comparative genomics of wheat-associated soil bacteria to identify genetic determinants of phenazine resistance.</title>
        <authorList>
            <person name="Mouncey N."/>
        </authorList>
    </citation>
    <scope>NUCLEOTIDE SEQUENCE [LARGE SCALE GENOMIC DNA]</scope>
    <source>
        <strain evidence="1 2">W2I16</strain>
    </source>
</reference>
<evidence type="ECO:0000313" key="2">
    <source>
        <dbReference type="Proteomes" id="UP001223072"/>
    </source>
</evidence>
<organism evidence="1 2">
    <name type="scientific">Streptomyces turgidiscabies</name>
    <dbReference type="NCBI Taxonomy" id="85558"/>
    <lineage>
        <taxon>Bacteria</taxon>
        <taxon>Bacillati</taxon>
        <taxon>Actinomycetota</taxon>
        <taxon>Actinomycetes</taxon>
        <taxon>Kitasatosporales</taxon>
        <taxon>Streptomycetaceae</taxon>
        <taxon>Streptomyces</taxon>
    </lineage>
</organism>
<evidence type="ECO:0000313" key="1">
    <source>
        <dbReference type="EMBL" id="MDQ0937239.1"/>
    </source>
</evidence>
<gene>
    <name evidence="1" type="ORF">QFZ49_007214</name>
</gene>
<dbReference type="Proteomes" id="UP001223072">
    <property type="component" value="Unassembled WGS sequence"/>
</dbReference>
<comment type="caution">
    <text evidence="1">The sequence shown here is derived from an EMBL/GenBank/DDBJ whole genome shotgun (WGS) entry which is preliminary data.</text>
</comment>
<keyword evidence="2" id="KW-1185">Reference proteome</keyword>
<name>A0ABU0RZ20_9ACTN</name>
<evidence type="ECO:0008006" key="3">
    <source>
        <dbReference type="Google" id="ProtNLM"/>
    </source>
</evidence>
<sequence length="72" mass="7972">MGEALNLYRRLGFTLAPPAYPAMALSKGTAPEPFGAANTHVFGNALVNRSAAFFPRWEEPLSRRCARGHVRW</sequence>